<feature type="transmembrane region" description="Helical" evidence="2">
    <location>
        <begin position="480"/>
        <end position="500"/>
    </location>
</feature>
<accession>A0AAE9JLX1</accession>
<dbReference type="PANTHER" id="PTHR22943:SF35">
    <property type="entry name" value="SEVEN TM RECEPTOR"/>
    <property type="match status" value="1"/>
</dbReference>
<keyword evidence="4" id="KW-1185">Reference proteome</keyword>
<feature type="transmembrane region" description="Helical" evidence="2">
    <location>
        <begin position="396"/>
        <end position="418"/>
    </location>
</feature>
<dbReference type="Proteomes" id="UP000829354">
    <property type="component" value="Chromosome V"/>
</dbReference>
<dbReference type="Pfam" id="PF10326">
    <property type="entry name" value="7TM_GPCR_Str"/>
    <property type="match status" value="1"/>
</dbReference>
<keyword evidence="2" id="KW-0812">Transmembrane</keyword>
<evidence type="ECO:0000256" key="2">
    <source>
        <dbReference type="SAM" id="Phobius"/>
    </source>
</evidence>
<dbReference type="InterPro" id="IPR019428">
    <property type="entry name" value="7TM_GPCR_serpentine_rcpt_Str"/>
</dbReference>
<feature type="transmembrane region" description="Helical" evidence="2">
    <location>
        <begin position="289"/>
        <end position="311"/>
    </location>
</feature>
<feature type="region of interest" description="Disordered" evidence="1">
    <location>
        <begin position="518"/>
        <end position="539"/>
    </location>
</feature>
<dbReference type="AlphaFoldDB" id="A0AAE9JLX1"/>
<evidence type="ECO:0000256" key="1">
    <source>
        <dbReference type="SAM" id="MobiDB-lite"/>
    </source>
</evidence>
<reference evidence="3 4" key="1">
    <citation type="submission" date="2022-04" db="EMBL/GenBank/DDBJ databases">
        <title>Chromosome-level reference genomes for two strains of Caenorhabditis briggsae: an improved platform for comparative genomics.</title>
        <authorList>
            <person name="Stevens L."/>
            <person name="Andersen E."/>
        </authorList>
    </citation>
    <scope>NUCLEOTIDE SEQUENCE [LARGE SCALE GENOMIC DNA]</scope>
    <source>
        <strain evidence="3">VX34</strain>
        <tissue evidence="3">Whole-organism</tissue>
    </source>
</reference>
<dbReference type="PANTHER" id="PTHR22943">
    <property type="entry name" value="7-TRANSMEMBRANE DOMAIN RECEPTOR C.ELEGANS"/>
    <property type="match status" value="1"/>
</dbReference>
<dbReference type="SUPFAM" id="SSF81321">
    <property type="entry name" value="Family A G protein-coupled receptor-like"/>
    <property type="match status" value="1"/>
</dbReference>
<sequence>MSDAPTSAEPKYNFLKQMVIESMNLKELRIAIAHFDISLLQRPTQWGKLSIHKALSRDQKNRLHTGICDLKNEYNYLMRQEILNNLMMIKRKLDSFLAQSRVKQSFEISVKELQKTFASCDHVSQKLSNPDELWKRFDGGISTITVISNQLSNEVNEQKENLTEKLSYLSRRADEFRRVESESYRVWDHVRMQMERVKEIDNCWRHLLREEAKLDVPYDLKNVNNSPTVLHLSVFHALFLLLYVCSLRGQYNSFPSGQVSVCALSNPILSRQQACDVFCSFRCRLRVTVIWGGSFGIALASFGIHFVYRYLTVTGNKAWTTGYSIVLWISIPVLSGFFFAFAIDFFWKLSDVMDHFVRRKLADSENSDKNKLLYFSSYLFKSAPDAEISELDWMQIYGIIFLCSSVSISFFTMIYFGLKTYFAMKKFQETVSGPSKKMQAQLFYSLIIQTIIPLILIHLPTTVIYLSSCFGSAFPVYGELITITISMFPAIDPLPSLIIIKPYRQAIKGIFQKQLSPKSASVDPSNRGISNTTNRAVTF</sequence>
<organism evidence="3 4">
    <name type="scientific">Caenorhabditis briggsae</name>
    <dbReference type="NCBI Taxonomy" id="6238"/>
    <lineage>
        <taxon>Eukaryota</taxon>
        <taxon>Metazoa</taxon>
        <taxon>Ecdysozoa</taxon>
        <taxon>Nematoda</taxon>
        <taxon>Chromadorea</taxon>
        <taxon>Rhabditida</taxon>
        <taxon>Rhabditina</taxon>
        <taxon>Rhabditomorpha</taxon>
        <taxon>Rhabditoidea</taxon>
        <taxon>Rhabditidae</taxon>
        <taxon>Peloderinae</taxon>
        <taxon>Caenorhabditis</taxon>
    </lineage>
</organism>
<name>A0AAE9JLX1_CAEBR</name>
<feature type="transmembrane region" description="Helical" evidence="2">
    <location>
        <begin position="323"/>
        <end position="347"/>
    </location>
</feature>
<keyword evidence="2" id="KW-1133">Transmembrane helix</keyword>
<dbReference type="EMBL" id="CP092624">
    <property type="protein sequence ID" value="UMM37365.1"/>
    <property type="molecule type" value="Genomic_DNA"/>
</dbReference>
<protein>
    <submittedName>
        <fullName evidence="3">Uncharacterized protein</fullName>
    </submittedName>
</protein>
<evidence type="ECO:0000313" key="4">
    <source>
        <dbReference type="Proteomes" id="UP000829354"/>
    </source>
</evidence>
<keyword evidence="2" id="KW-0472">Membrane</keyword>
<feature type="transmembrane region" description="Helical" evidence="2">
    <location>
        <begin position="442"/>
        <end position="468"/>
    </location>
</feature>
<evidence type="ECO:0000313" key="3">
    <source>
        <dbReference type="EMBL" id="UMM37365.1"/>
    </source>
</evidence>
<gene>
    <name evidence="3" type="ORF">L5515_009147</name>
</gene>
<proteinExistence type="predicted"/>